<dbReference type="SUPFAM" id="SSF53383">
    <property type="entry name" value="PLP-dependent transferases"/>
    <property type="match status" value="1"/>
</dbReference>
<dbReference type="PIRSF" id="PIRSF001434">
    <property type="entry name" value="CGS"/>
    <property type="match status" value="1"/>
</dbReference>
<sequence length="373" mass="41245">MAGNPITTTTAEDDQNATSLGFDTLVQHAGQGPEHWCTQNALVPPIVTSTTFLLPGIRDKWIDLPYVYSRQGNPTRNAFEICIASLDGAKHGIAFSSGVTTALAVTMAFLKTGDHIICGSEVYGGISDQFRQITSKMGIDVSFIDTTDPKNVEKSIKTNTRMIWLETPSNPCLRITDIKAIAVIAHQHPDLFLAVDNTFSSPYYQKPLELGADLCMASVTKYINGHSDVLMGILCTNNDEFNEKLRNMQLLTGGVPSPFDCYLANRGVKTLPVRMERHQQNAFAVANFLQKNPRVEKALYPGLPNHPQYELAKKQMKGFSGMVCFWLKGGFDEAEIFLNKLQLFKNAASLGSVHSLAEHPITNKYDHLFSNQK</sequence>
<dbReference type="CDD" id="cd00614">
    <property type="entry name" value="CGS_like"/>
    <property type="match status" value="1"/>
</dbReference>
<dbReference type="InterPro" id="IPR015421">
    <property type="entry name" value="PyrdxlP-dep_Trfase_major"/>
</dbReference>
<dbReference type="Proteomes" id="UP000694865">
    <property type="component" value="Unplaced"/>
</dbReference>
<dbReference type="Pfam" id="PF01053">
    <property type="entry name" value="Cys_Met_Meta_PP"/>
    <property type="match status" value="1"/>
</dbReference>
<comment type="pathway">
    <text evidence="2">Amino-acid biosynthesis; L-cysteine biosynthesis; L-cysteine from L-homocysteine and L-serine: step 2/2.</text>
</comment>
<evidence type="ECO:0000313" key="10">
    <source>
        <dbReference type="RefSeq" id="XP_006816924.1"/>
    </source>
</evidence>
<evidence type="ECO:0000256" key="2">
    <source>
        <dbReference type="ARBA" id="ARBA00005038"/>
    </source>
</evidence>
<keyword evidence="6" id="KW-0028">Amino-acid biosynthesis</keyword>
<evidence type="ECO:0000256" key="5">
    <source>
        <dbReference type="ARBA" id="ARBA00022898"/>
    </source>
</evidence>
<comment type="cofactor">
    <cofactor evidence="1 8">
        <name>pyridoxal 5'-phosphate</name>
        <dbReference type="ChEBI" id="CHEBI:597326"/>
    </cofactor>
</comment>
<evidence type="ECO:0000313" key="9">
    <source>
        <dbReference type="Proteomes" id="UP000694865"/>
    </source>
</evidence>
<dbReference type="InterPro" id="IPR015422">
    <property type="entry name" value="PyrdxlP-dep_Trfase_small"/>
</dbReference>
<protein>
    <recommendedName>
        <fullName evidence="4">cystathionine gamma-lyase</fullName>
        <ecNumber evidence="4">4.4.1.1</ecNumber>
    </recommendedName>
    <alternativeName>
        <fullName evidence="7">Gamma-cystathionase</fullName>
    </alternativeName>
</protein>
<dbReference type="InterPro" id="IPR015424">
    <property type="entry name" value="PyrdxlP-dep_Trfase"/>
</dbReference>
<comment type="similarity">
    <text evidence="3 8">Belongs to the trans-sulfuration enzymes family.</text>
</comment>
<evidence type="ECO:0000256" key="3">
    <source>
        <dbReference type="ARBA" id="ARBA00009077"/>
    </source>
</evidence>
<keyword evidence="5 8" id="KW-0663">Pyridoxal phosphate</keyword>
<accession>A0ABM0MA83</accession>
<evidence type="ECO:0000256" key="4">
    <source>
        <dbReference type="ARBA" id="ARBA00012085"/>
    </source>
</evidence>
<dbReference type="GeneID" id="100373567"/>
<evidence type="ECO:0000256" key="1">
    <source>
        <dbReference type="ARBA" id="ARBA00001933"/>
    </source>
</evidence>
<name>A0ABM0MA83_SACKO</name>
<dbReference type="PANTHER" id="PTHR11808">
    <property type="entry name" value="TRANS-SULFURATION ENZYME FAMILY MEMBER"/>
    <property type="match status" value="1"/>
</dbReference>
<reference evidence="10" key="1">
    <citation type="submission" date="2025-08" db="UniProtKB">
        <authorList>
            <consortium name="RefSeq"/>
        </authorList>
    </citation>
    <scope>IDENTIFICATION</scope>
    <source>
        <tissue evidence="10">Testes</tissue>
    </source>
</reference>
<dbReference type="PANTHER" id="PTHR11808:SF15">
    <property type="entry name" value="CYSTATHIONINE GAMMA-LYASE"/>
    <property type="match status" value="1"/>
</dbReference>
<organism evidence="9 10">
    <name type="scientific">Saccoglossus kowalevskii</name>
    <name type="common">Acorn worm</name>
    <dbReference type="NCBI Taxonomy" id="10224"/>
    <lineage>
        <taxon>Eukaryota</taxon>
        <taxon>Metazoa</taxon>
        <taxon>Hemichordata</taxon>
        <taxon>Enteropneusta</taxon>
        <taxon>Harrimaniidae</taxon>
        <taxon>Saccoglossus</taxon>
    </lineage>
</organism>
<dbReference type="RefSeq" id="XP_006816924.1">
    <property type="nucleotide sequence ID" value="XM_006816861.1"/>
</dbReference>
<gene>
    <name evidence="10" type="primary">LOC100373567</name>
</gene>
<evidence type="ECO:0000256" key="7">
    <source>
        <dbReference type="ARBA" id="ARBA00029853"/>
    </source>
</evidence>
<evidence type="ECO:0000256" key="8">
    <source>
        <dbReference type="RuleBase" id="RU362118"/>
    </source>
</evidence>
<dbReference type="InterPro" id="IPR000277">
    <property type="entry name" value="Cys/Met-Metab_PyrdxlP-dep_enz"/>
</dbReference>
<dbReference type="Gene3D" id="3.40.640.10">
    <property type="entry name" value="Type I PLP-dependent aspartate aminotransferase-like (Major domain)"/>
    <property type="match status" value="1"/>
</dbReference>
<dbReference type="EC" id="4.4.1.1" evidence="4"/>
<proteinExistence type="inferred from homology"/>
<dbReference type="Gene3D" id="3.90.1150.10">
    <property type="entry name" value="Aspartate Aminotransferase, domain 1"/>
    <property type="match status" value="1"/>
</dbReference>
<keyword evidence="9" id="KW-1185">Reference proteome</keyword>
<keyword evidence="6" id="KW-0198">Cysteine biosynthesis</keyword>
<evidence type="ECO:0000256" key="6">
    <source>
        <dbReference type="ARBA" id="ARBA00023192"/>
    </source>
</evidence>